<keyword evidence="2" id="KW-0732">Signal</keyword>
<dbReference type="Proteomes" id="UP000679629">
    <property type="component" value="Chromosome"/>
</dbReference>
<feature type="signal peptide" evidence="2">
    <location>
        <begin position="1"/>
        <end position="23"/>
    </location>
</feature>
<feature type="region of interest" description="Disordered" evidence="1">
    <location>
        <begin position="26"/>
        <end position="60"/>
    </location>
</feature>
<evidence type="ECO:0000256" key="2">
    <source>
        <dbReference type="SAM" id="SignalP"/>
    </source>
</evidence>
<evidence type="ECO:0000313" key="4">
    <source>
        <dbReference type="Proteomes" id="UP000679629"/>
    </source>
</evidence>
<proteinExistence type="predicted"/>
<sequence>MARRALTTTAAVFATTAALLLTACGDGDDKPSGDIEGADTAASPSNSASASTPSGVKRPEVTLPSSFRLTFKNWTSSDPDEQAVLNDGKEQLRAGYAAIIENKPDGGNALAFYDTEAGLSQDREWLKSYTDKNVTVIGELPVFDPQATLFAKKTKAQLRYCTDESKAQTKHRKTGETVGNPQGTDPQVAYVVTMQKSEQGVWQTVSTNSTRGGCS</sequence>
<evidence type="ECO:0000313" key="3">
    <source>
        <dbReference type="EMBL" id="QWB23775.1"/>
    </source>
</evidence>
<name>A0ABX8FRU8_9ACTN</name>
<accession>A0ABX8FRU8</accession>
<dbReference type="EMBL" id="CP075896">
    <property type="protein sequence ID" value="QWB23775.1"/>
    <property type="molecule type" value="Genomic_DNA"/>
</dbReference>
<evidence type="ECO:0008006" key="5">
    <source>
        <dbReference type="Google" id="ProtNLM"/>
    </source>
</evidence>
<feature type="chain" id="PRO_5046130665" description="Lipoprotein" evidence="2">
    <location>
        <begin position="24"/>
        <end position="215"/>
    </location>
</feature>
<feature type="compositionally biased region" description="Low complexity" evidence="1">
    <location>
        <begin position="40"/>
        <end position="54"/>
    </location>
</feature>
<feature type="region of interest" description="Disordered" evidence="1">
    <location>
        <begin position="165"/>
        <end position="185"/>
    </location>
</feature>
<keyword evidence="4" id="KW-1185">Reference proteome</keyword>
<gene>
    <name evidence="3" type="ORF">KJK29_14865</name>
</gene>
<reference evidence="4" key="1">
    <citation type="submission" date="2021-05" db="EMBL/GenBank/DDBJ databases">
        <title>Direct Submission.</title>
        <authorList>
            <person name="Li K."/>
            <person name="Gao J."/>
        </authorList>
    </citation>
    <scope>NUCLEOTIDE SEQUENCE [LARGE SCALE GENOMIC DNA]</scope>
    <source>
        <strain evidence="4">MG62</strain>
    </source>
</reference>
<dbReference type="PROSITE" id="PS51257">
    <property type="entry name" value="PROKAR_LIPOPROTEIN"/>
    <property type="match status" value="1"/>
</dbReference>
<evidence type="ECO:0000256" key="1">
    <source>
        <dbReference type="SAM" id="MobiDB-lite"/>
    </source>
</evidence>
<organism evidence="3 4">
    <name type="scientific">Streptomyces koelreuteriae</name>
    <dbReference type="NCBI Taxonomy" id="2838015"/>
    <lineage>
        <taxon>Bacteria</taxon>
        <taxon>Bacillati</taxon>
        <taxon>Actinomycetota</taxon>
        <taxon>Actinomycetes</taxon>
        <taxon>Kitasatosporales</taxon>
        <taxon>Streptomycetaceae</taxon>
        <taxon>Streptomyces</taxon>
    </lineage>
</organism>
<dbReference type="RefSeq" id="WP_215119601.1">
    <property type="nucleotide sequence ID" value="NZ_CP075896.1"/>
</dbReference>
<protein>
    <recommendedName>
        <fullName evidence="5">Lipoprotein</fullName>
    </recommendedName>
</protein>